<keyword evidence="2" id="KW-1185">Reference proteome</keyword>
<name>A0A812LQ62_9DINO</name>
<reference evidence="1" key="1">
    <citation type="submission" date="2021-02" db="EMBL/GenBank/DDBJ databases">
        <authorList>
            <person name="Dougan E. K."/>
            <person name="Rhodes N."/>
            <person name="Thang M."/>
            <person name="Chan C."/>
        </authorList>
    </citation>
    <scope>NUCLEOTIDE SEQUENCE</scope>
</reference>
<dbReference type="Proteomes" id="UP000604046">
    <property type="component" value="Unassembled WGS sequence"/>
</dbReference>
<accession>A0A812LQ62</accession>
<dbReference type="AlphaFoldDB" id="A0A812LQ62"/>
<sequence length="105" mass="11807">MQEQVIPAALVRPGVVTGGDLPAAWKHPALLSFEGTMVSQKDEEEDSKPVWSSMDSSTWATHCMRGAPMPPDRRVHERHLVVLDQFRRHVEGASREFAEILESCR</sequence>
<dbReference type="EMBL" id="CAJNDS010001035">
    <property type="protein sequence ID" value="CAE7244844.1"/>
    <property type="molecule type" value="Genomic_DNA"/>
</dbReference>
<gene>
    <name evidence="1" type="ORF">SNAT2548_LOCUS11491</name>
</gene>
<protein>
    <submittedName>
        <fullName evidence="1">Uncharacterized protein</fullName>
    </submittedName>
</protein>
<comment type="caution">
    <text evidence="1">The sequence shown here is derived from an EMBL/GenBank/DDBJ whole genome shotgun (WGS) entry which is preliminary data.</text>
</comment>
<evidence type="ECO:0000313" key="1">
    <source>
        <dbReference type="EMBL" id="CAE7244844.1"/>
    </source>
</evidence>
<proteinExistence type="predicted"/>
<dbReference type="OrthoDB" id="10350550at2759"/>
<organism evidence="1 2">
    <name type="scientific">Symbiodinium natans</name>
    <dbReference type="NCBI Taxonomy" id="878477"/>
    <lineage>
        <taxon>Eukaryota</taxon>
        <taxon>Sar</taxon>
        <taxon>Alveolata</taxon>
        <taxon>Dinophyceae</taxon>
        <taxon>Suessiales</taxon>
        <taxon>Symbiodiniaceae</taxon>
        <taxon>Symbiodinium</taxon>
    </lineage>
</organism>
<evidence type="ECO:0000313" key="2">
    <source>
        <dbReference type="Proteomes" id="UP000604046"/>
    </source>
</evidence>